<keyword evidence="1" id="KW-1133">Transmembrane helix</keyword>
<evidence type="ECO:0000313" key="3">
    <source>
        <dbReference type="Proteomes" id="UP001365542"/>
    </source>
</evidence>
<comment type="caution">
    <text evidence="2">The sequence shown here is derived from an EMBL/GenBank/DDBJ whole genome shotgun (WGS) entry which is preliminary data.</text>
</comment>
<sequence>MSNTSPPVPTSAIVNCSVNMVLLAVNAYKMLFNPKSALMDPLYPIFVKLFNLPEFAIKTTTNADGIEEPELDIFALQLTTVIAILCAHSAVIYAVMLFHRQWEFIYMNVLTKAIGVVAVGAMAWKVFPERASPPIALFVIWDAMCVLHLWFVLGTAKGSSKGVVAKGKTA</sequence>
<dbReference type="Proteomes" id="UP001365542">
    <property type="component" value="Unassembled WGS sequence"/>
</dbReference>
<dbReference type="EMBL" id="JAVHJO010000001">
    <property type="protein sequence ID" value="KAK6543391.1"/>
    <property type="molecule type" value="Genomic_DNA"/>
</dbReference>
<feature type="transmembrane region" description="Helical" evidence="1">
    <location>
        <begin position="105"/>
        <end position="127"/>
    </location>
</feature>
<keyword evidence="1" id="KW-0472">Membrane</keyword>
<feature type="transmembrane region" description="Helical" evidence="1">
    <location>
        <begin position="133"/>
        <end position="153"/>
    </location>
</feature>
<feature type="transmembrane region" description="Helical" evidence="1">
    <location>
        <begin position="74"/>
        <end position="98"/>
    </location>
</feature>
<proteinExistence type="predicted"/>
<dbReference type="AlphaFoldDB" id="A0AAV9XN61"/>
<gene>
    <name evidence="2" type="ORF">TWF694_000138</name>
</gene>
<evidence type="ECO:0000256" key="1">
    <source>
        <dbReference type="SAM" id="Phobius"/>
    </source>
</evidence>
<reference evidence="2 3" key="1">
    <citation type="submission" date="2019-10" db="EMBL/GenBank/DDBJ databases">
        <authorList>
            <person name="Palmer J.M."/>
        </authorList>
    </citation>
    <scope>NUCLEOTIDE SEQUENCE [LARGE SCALE GENOMIC DNA]</scope>
    <source>
        <strain evidence="2 3">TWF694</strain>
    </source>
</reference>
<protein>
    <submittedName>
        <fullName evidence="2">Uncharacterized protein</fullName>
    </submittedName>
</protein>
<keyword evidence="3" id="KW-1185">Reference proteome</keyword>
<organism evidence="2 3">
    <name type="scientific">Orbilia ellipsospora</name>
    <dbReference type="NCBI Taxonomy" id="2528407"/>
    <lineage>
        <taxon>Eukaryota</taxon>
        <taxon>Fungi</taxon>
        <taxon>Dikarya</taxon>
        <taxon>Ascomycota</taxon>
        <taxon>Pezizomycotina</taxon>
        <taxon>Orbiliomycetes</taxon>
        <taxon>Orbiliales</taxon>
        <taxon>Orbiliaceae</taxon>
        <taxon>Orbilia</taxon>
    </lineage>
</organism>
<evidence type="ECO:0000313" key="2">
    <source>
        <dbReference type="EMBL" id="KAK6543391.1"/>
    </source>
</evidence>
<accession>A0AAV9XN61</accession>
<feature type="transmembrane region" description="Helical" evidence="1">
    <location>
        <begin position="12"/>
        <end position="32"/>
    </location>
</feature>
<keyword evidence="1" id="KW-0812">Transmembrane</keyword>
<name>A0AAV9XN61_9PEZI</name>